<keyword evidence="3" id="KW-1185">Reference proteome</keyword>
<proteinExistence type="predicted"/>
<reference evidence="2 3" key="1">
    <citation type="submission" date="2024-10" db="EMBL/GenBank/DDBJ databases">
        <title>Updated reference genomes for cyclostephanoid diatoms.</title>
        <authorList>
            <person name="Roberts W.R."/>
            <person name="Alverson A.J."/>
        </authorList>
    </citation>
    <scope>NUCLEOTIDE SEQUENCE [LARGE SCALE GENOMIC DNA]</scope>
    <source>
        <strain evidence="2 3">AJA010-31</strain>
    </source>
</reference>
<dbReference type="EMBL" id="JALLPJ020001327">
    <property type="protein sequence ID" value="KAL3769700.1"/>
    <property type="molecule type" value="Genomic_DNA"/>
</dbReference>
<dbReference type="Pfam" id="PF03567">
    <property type="entry name" value="Sulfotransfer_2"/>
    <property type="match status" value="1"/>
</dbReference>
<name>A0ABD3N0M6_9STRA</name>
<evidence type="ECO:0000313" key="2">
    <source>
        <dbReference type="EMBL" id="KAL3769700.1"/>
    </source>
</evidence>
<protein>
    <submittedName>
        <fullName evidence="2">Uncharacterized protein</fullName>
    </submittedName>
</protein>
<dbReference type="PANTHER" id="PTHR32301:SF6">
    <property type="entry name" value="GOLVESIN-RELATED"/>
    <property type="match status" value="1"/>
</dbReference>
<dbReference type="Gene3D" id="3.40.50.300">
    <property type="entry name" value="P-loop containing nucleotide triphosphate hydrolases"/>
    <property type="match status" value="1"/>
</dbReference>
<sequence length="330" mass="38175">MPAKLKPIALALLLLVLTSFYASNNALQTIKRQTANENENATSKLTIQQRDKPKPIPTCMVFLHIPKSGGRSVISLITAVTLGVMSFTEQRTYGAENVNMKVSDLQVNHTITFGHFTTLLFEEEPKFRQCFTMTVLREPVDRAISAFFYHGHRKREINKCLHAATIKHREVSIKGRRHLRGVLLDQERIRNKKARSCRANWQYSNDMTRRLAGSSDTKWNTRAESKYRVVQPNKTHLEDAKKKLLDEFDLVCFIHDLPSCADRILDAFQLNRTDERLHDGLSYMTAEVDPRFKTINRPNELDEFAMDEFRRANVLDLELYDWALKLVPKK</sequence>
<dbReference type="AlphaFoldDB" id="A0ABD3N0M6"/>
<feature type="chain" id="PRO_5044814406" evidence="1">
    <location>
        <begin position="27"/>
        <end position="330"/>
    </location>
</feature>
<dbReference type="PANTHER" id="PTHR32301">
    <property type="entry name" value="COUNTIN RECEPTOR CNR3-RELATED"/>
    <property type="match status" value="1"/>
</dbReference>
<dbReference type="Proteomes" id="UP001530400">
    <property type="component" value="Unassembled WGS sequence"/>
</dbReference>
<accession>A0ABD3N0M6</accession>
<feature type="signal peptide" evidence="1">
    <location>
        <begin position="1"/>
        <end position="26"/>
    </location>
</feature>
<evidence type="ECO:0000256" key="1">
    <source>
        <dbReference type="SAM" id="SignalP"/>
    </source>
</evidence>
<dbReference type="SUPFAM" id="SSF52540">
    <property type="entry name" value="P-loop containing nucleoside triphosphate hydrolases"/>
    <property type="match status" value="1"/>
</dbReference>
<dbReference type="InterPro" id="IPR053259">
    <property type="entry name" value="Golvesin-related_Golgi"/>
</dbReference>
<dbReference type="InterPro" id="IPR027417">
    <property type="entry name" value="P-loop_NTPase"/>
</dbReference>
<organism evidence="2 3">
    <name type="scientific">Cyclotella atomus</name>
    <dbReference type="NCBI Taxonomy" id="382360"/>
    <lineage>
        <taxon>Eukaryota</taxon>
        <taxon>Sar</taxon>
        <taxon>Stramenopiles</taxon>
        <taxon>Ochrophyta</taxon>
        <taxon>Bacillariophyta</taxon>
        <taxon>Coscinodiscophyceae</taxon>
        <taxon>Thalassiosirophycidae</taxon>
        <taxon>Stephanodiscales</taxon>
        <taxon>Stephanodiscaceae</taxon>
        <taxon>Cyclotella</taxon>
    </lineage>
</organism>
<keyword evidence="1" id="KW-0732">Signal</keyword>
<comment type="caution">
    <text evidence="2">The sequence shown here is derived from an EMBL/GenBank/DDBJ whole genome shotgun (WGS) entry which is preliminary data.</text>
</comment>
<gene>
    <name evidence="2" type="ORF">ACHAWO_013571</name>
</gene>
<evidence type="ECO:0000313" key="3">
    <source>
        <dbReference type="Proteomes" id="UP001530400"/>
    </source>
</evidence>
<dbReference type="InterPro" id="IPR005331">
    <property type="entry name" value="Sulfotransferase"/>
</dbReference>